<protein>
    <submittedName>
        <fullName evidence="5">HAD-IB family hydrolase</fullName>
    </submittedName>
</protein>
<keyword evidence="2 5" id="KW-0378">Hydrolase</keyword>
<dbReference type="NCBIfam" id="TIGR01488">
    <property type="entry name" value="HAD-SF-IB"/>
    <property type="match status" value="1"/>
</dbReference>
<evidence type="ECO:0000256" key="4">
    <source>
        <dbReference type="SAM" id="MobiDB-lite"/>
    </source>
</evidence>
<reference evidence="5" key="1">
    <citation type="submission" date="2021-02" db="EMBL/GenBank/DDBJ databases">
        <title>Skermanella TT6 skin isolate.</title>
        <authorList>
            <person name="Lee K."/>
            <person name="Ganzorig M."/>
        </authorList>
    </citation>
    <scope>NUCLEOTIDE SEQUENCE</scope>
    <source>
        <strain evidence="5">TT6</strain>
    </source>
</reference>
<proteinExistence type="predicted"/>
<feature type="compositionally biased region" description="Pro residues" evidence="4">
    <location>
        <begin position="18"/>
        <end position="28"/>
    </location>
</feature>
<sequence>MARSPLPSHRTVSTGKILPPPHPSPPVEPSGSGSGVRGDRQGIAFFDFDGTLVRGDSLLPFLSQIVGSRRARLSLARAVHGAIQLHAMRRQLGDDIRTSTKAILLRQTLAGVPVAEAEAAAERLAGWTRWNRPILDALKAHQDAGRRIVVATGALALYMPVLLRGLGVDDLLATGLEEEGGVLTGHMKGGNCVRAMKAQRVSAYLHHHGPFGETWGYGNRPSDVPMLALLNNKVIV</sequence>
<dbReference type="InterPro" id="IPR050582">
    <property type="entry name" value="HAD-like_SerB"/>
</dbReference>
<dbReference type="SUPFAM" id="SSF56784">
    <property type="entry name" value="HAD-like"/>
    <property type="match status" value="1"/>
</dbReference>
<dbReference type="GO" id="GO:0016787">
    <property type="term" value="F:hydrolase activity"/>
    <property type="evidence" value="ECO:0007669"/>
    <property type="project" value="UniProtKB-KW"/>
</dbReference>
<evidence type="ECO:0000313" key="5">
    <source>
        <dbReference type="EMBL" id="QQP92612.1"/>
    </source>
</evidence>
<dbReference type="InterPro" id="IPR006385">
    <property type="entry name" value="HAD_hydro_SerB1"/>
</dbReference>
<evidence type="ECO:0000256" key="3">
    <source>
        <dbReference type="ARBA" id="ARBA00022842"/>
    </source>
</evidence>
<dbReference type="Gene3D" id="3.40.50.1000">
    <property type="entry name" value="HAD superfamily/HAD-like"/>
    <property type="match status" value="1"/>
</dbReference>
<evidence type="ECO:0000313" key="6">
    <source>
        <dbReference type="Proteomes" id="UP000595197"/>
    </source>
</evidence>
<accession>A0ABX7BJF2</accession>
<dbReference type="Pfam" id="PF12710">
    <property type="entry name" value="HAD"/>
    <property type="match status" value="1"/>
</dbReference>
<keyword evidence="6" id="KW-1185">Reference proteome</keyword>
<evidence type="ECO:0000256" key="2">
    <source>
        <dbReference type="ARBA" id="ARBA00022801"/>
    </source>
</evidence>
<organism evidence="5 6">
    <name type="scientific">Skermanella cutis</name>
    <dbReference type="NCBI Taxonomy" id="2775420"/>
    <lineage>
        <taxon>Bacteria</taxon>
        <taxon>Pseudomonadati</taxon>
        <taxon>Pseudomonadota</taxon>
        <taxon>Alphaproteobacteria</taxon>
        <taxon>Rhodospirillales</taxon>
        <taxon>Azospirillaceae</taxon>
        <taxon>Skermanella</taxon>
    </lineage>
</organism>
<dbReference type="Gene3D" id="1.20.1440.100">
    <property type="entry name" value="SG protein - dephosphorylation function"/>
    <property type="match status" value="1"/>
</dbReference>
<keyword evidence="1" id="KW-0479">Metal-binding</keyword>
<keyword evidence="3" id="KW-0460">Magnesium</keyword>
<dbReference type="PANTHER" id="PTHR43344">
    <property type="entry name" value="PHOSPHOSERINE PHOSPHATASE"/>
    <property type="match status" value="1"/>
</dbReference>
<dbReference type="PANTHER" id="PTHR43344:SF13">
    <property type="entry name" value="PHOSPHATASE RV3661-RELATED"/>
    <property type="match status" value="1"/>
</dbReference>
<feature type="region of interest" description="Disordered" evidence="4">
    <location>
        <begin position="1"/>
        <end position="36"/>
    </location>
</feature>
<dbReference type="EMBL" id="CP067420">
    <property type="protein sequence ID" value="QQP92612.1"/>
    <property type="molecule type" value="Genomic_DNA"/>
</dbReference>
<dbReference type="InterPro" id="IPR023214">
    <property type="entry name" value="HAD_sf"/>
</dbReference>
<evidence type="ECO:0000256" key="1">
    <source>
        <dbReference type="ARBA" id="ARBA00022723"/>
    </source>
</evidence>
<dbReference type="NCBIfam" id="TIGR01490">
    <property type="entry name" value="HAD-SF-IB-hyp1"/>
    <property type="match status" value="1"/>
</dbReference>
<name>A0ABX7BJF2_9PROT</name>
<gene>
    <name evidence="5" type="ORF">IGS68_24930</name>
</gene>
<dbReference type="InterPro" id="IPR036412">
    <property type="entry name" value="HAD-like_sf"/>
</dbReference>
<dbReference type="Proteomes" id="UP000595197">
    <property type="component" value="Chromosome"/>
</dbReference>